<feature type="domain" description="MHD2" evidence="3">
    <location>
        <begin position="340"/>
        <end position="452"/>
    </location>
</feature>
<feature type="compositionally biased region" description="Basic and acidic residues" evidence="2">
    <location>
        <begin position="15"/>
        <end position="26"/>
    </location>
</feature>
<evidence type="ECO:0000313" key="5">
    <source>
        <dbReference type="Proteomes" id="UP000324832"/>
    </source>
</evidence>
<gene>
    <name evidence="4" type="ORF">LSINAPIS_LOCUS483</name>
</gene>
<sequence length="476" mass="53792">MLGIQPASLPASPRASEDEGRKHGDIDDISSDVLHLDIWDHDDESSVLDAVSRLNEVRGVRGLGRFFKQVCQSCVNIPLREIPSTGIEAWYKLDARSQRSSVQGRIRLRLWLSAPEGAESESHTWEGDLCGAAQTLLHQHAVQGDMSPLQAAIARYAAACRLNSEAPLDPKYMFKQLNELESEWRASEALVGSGSGDAACASRDEERWLADCFGEFVDRALHQLRLHRDLLEYLLRCLSFVSQMRAFWRCCPFSKEMSLYHMRMVWRSIGGAEEGTLVGSVRLLEAACATALHYADLVHGALADQGYYENHAQDKTTGEICTIVNNLEYVRRSLAEYDDEHAITPLLEFLDQHLSTLNTWLLPRAFSRSLAACWNSVLKEVSSQADSGGAEKPRVYHQRLKEALDLLAEFFHAEGKVHNAEWKRLEQRMQYHQAPTEELIELWLADRLEEQARTPLPSPYGSILIRVYFNHDSLCV</sequence>
<keyword evidence="1" id="KW-0268">Exocytosis</keyword>
<accession>A0A5E4PN41</accession>
<evidence type="ECO:0000313" key="4">
    <source>
        <dbReference type="EMBL" id="VVC86709.1"/>
    </source>
</evidence>
<dbReference type="EMBL" id="FZQP02000016">
    <property type="protein sequence ID" value="VVC86709.1"/>
    <property type="molecule type" value="Genomic_DNA"/>
</dbReference>
<protein>
    <recommendedName>
        <fullName evidence="3">MHD2 domain-containing protein</fullName>
    </recommendedName>
</protein>
<dbReference type="GO" id="GO:0099503">
    <property type="term" value="C:secretory vesicle"/>
    <property type="evidence" value="ECO:0007669"/>
    <property type="project" value="TreeGrafter"/>
</dbReference>
<dbReference type="PANTHER" id="PTHR45999">
    <property type="entry name" value="UNC-13-4A, ISOFORM B"/>
    <property type="match status" value="1"/>
</dbReference>
<keyword evidence="5" id="KW-1185">Reference proteome</keyword>
<evidence type="ECO:0000256" key="1">
    <source>
        <dbReference type="ARBA" id="ARBA00022483"/>
    </source>
</evidence>
<dbReference type="Proteomes" id="UP000324832">
    <property type="component" value="Unassembled WGS sequence"/>
</dbReference>
<name>A0A5E4PN41_9NEOP</name>
<dbReference type="GO" id="GO:0006887">
    <property type="term" value="P:exocytosis"/>
    <property type="evidence" value="ECO:0007669"/>
    <property type="project" value="UniProtKB-KW"/>
</dbReference>
<dbReference type="AlphaFoldDB" id="A0A5E4PN41"/>
<reference evidence="4 5" key="1">
    <citation type="submission" date="2017-07" db="EMBL/GenBank/DDBJ databases">
        <authorList>
            <person name="Talla V."/>
            <person name="Backstrom N."/>
        </authorList>
    </citation>
    <scope>NUCLEOTIDE SEQUENCE [LARGE SCALE GENOMIC DNA]</scope>
</reference>
<dbReference type="PANTHER" id="PTHR45999:SF4">
    <property type="entry name" value="UNC-13-4A, ISOFORM B"/>
    <property type="match status" value="1"/>
</dbReference>
<dbReference type="Gene3D" id="1.20.58.1100">
    <property type="match status" value="1"/>
</dbReference>
<feature type="non-terminal residue" evidence="4">
    <location>
        <position position="476"/>
    </location>
</feature>
<dbReference type="InterPro" id="IPR035892">
    <property type="entry name" value="C2_domain_sf"/>
</dbReference>
<dbReference type="InterPro" id="IPR014772">
    <property type="entry name" value="Munc13_dom-2"/>
</dbReference>
<dbReference type="InterPro" id="IPR052095">
    <property type="entry name" value="UNC-13_domain"/>
</dbReference>
<evidence type="ECO:0000256" key="2">
    <source>
        <dbReference type="SAM" id="MobiDB-lite"/>
    </source>
</evidence>
<feature type="region of interest" description="Disordered" evidence="2">
    <location>
        <begin position="1"/>
        <end position="26"/>
    </location>
</feature>
<proteinExistence type="predicted"/>
<organism evidence="4 5">
    <name type="scientific">Leptidea sinapis</name>
    <dbReference type="NCBI Taxonomy" id="189913"/>
    <lineage>
        <taxon>Eukaryota</taxon>
        <taxon>Metazoa</taxon>
        <taxon>Ecdysozoa</taxon>
        <taxon>Arthropoda</taxon>
        <taxon>Hexapoda</taxon>
        <taxon>Insecta</taxon>
        <taxon>Pterygota</taxon>
        <taxon>Neoptera</taxon>
        <taxon>Endopterygota</taxon>
        <taxon>Lepidoptera</taxon>
        <taxon>Glossata</taxon>
        <taxon>Ditrysia</taxon>
        <taxon>Papilionoidea</taxon>
        <taxon>Pieridae</taxon>
        <taxon>Dismorphiinae</taxon>
        <taxon>Leptidea</taxon>
    </lineage>
</organism>
<dbReference type="Gene3D" id="2.60.40.150">
    <property type="entry name" value="C2 domain"/>
    <property type="match status" value="1"/>
</dbReference>
<dbReference type="PROSITE" id="PS51259">
    <property type="entry name" value="MHD2"/>
    <property type="match status" value="1"/>
</dbReference>
<evidence type="ECO:0000259" key="3">
    <source>
        <dbReference type="PROSITE" id="PS51259"/>
    </source>
</evidence>